<dbReference type="NCBIfam" id="TIGR01494">
    <property type="entry name" value="ATPase_P-type"/>
    <property type="match status" value="1"/>
</dbReference>
<evidence type="ECO:0000256" key="4">
    <source>
        <dbReference type="ARBA" id="ARBA00022475"/>
    </source>
</evidence>
<proteinExistence type="inferred from homology"/>
<dbReference type="GO" id="GO:0012505">
    <property type="term" value="C:endomembrane system"/>
    <property type="evidence" value="ECO:0007669"/>
    <property type="project" value="UniProtKB-SubCell"/>
</dbReference>
<dbReference type="InterPro" id="IPR027256">
    <property type="entry name" value="P-typ_ATPase_IB"/>
</dbReference>
<dbReference type="PANTHER" id="PTHR43520">
    <property type="entry name" value="ATP7, ISOFORM B"/>
    <property type="match status" value="1"/>
</dbReference>
<dbReference type="SUPFAM" id="SSF55008">
    <property type="entry name" value="HMA, heavy metal-associated domain"/>
    <property type="match status" value="1"/>
</dbReference>
<dbReference type="InterPro" id="IPR044492">
    <property type="entry name" value="P_typ_ATPase_HD_dom"/>
</dbReference>
<dbReference type="EMBL" id="UAWL01000006">
    <property type="protein sequence ID" value="SQB97329.1"/>
    <property type="molecule type" value="Genomic_DNA"/>
</dbReference>
<dbReference type="PRINTS" id="PR00119">
    <property type="entry name" value="CATATPASE"/>
</dbReference>
<dbReference type="GO" id="GO:0005507">
    <property type="term" value="F:copper ion binding"/>
    <property type="evidence" value="ECO:0007669"/>
    <property type="project" value="TreeGrafter"/>
</dbReference>
<dbReference type="EC" id="7.2.2.9" evidence="14"/>
<dbReference type="InterPro" id="IPR008250">
    <property type="entry name" value="ATPase_P-typ_transduc_dom_A_sf"/>
</dbReference>
<dbReference type="InterPro" id="IPR023299">
    <property type="entry name" value="ATPase_P-typ_cyto_dom_N"/>
</dbReference>
<evidence type="ECO:0000256" key="12">
    <source>
        <dbReference type="ARBA" id="ARBA00023136"/>
    </source>
</evidence>
<dbReference type="GO" id="GO:0005524">
    <property type="term" value="F:ATP binding"/>
    <property type="evidence" value="ECO:0007669"/>
    <property type="project" value="UniProtKB-UniRule"/>
</dbReference>
<feature type="transmembrane region" description="Helical" evidence="17">
    <location>
        <begin position="429"/>
        <end position="447"/>
    </location>
</feature>
<dbReference type="InterPro" id="IPR023298">
    <property type="entry name" value="ATPase_P-typ_TM_dom_sf"/>
</dbReference>
<feature type="transmembrane region" description="Helical" evidence="17">
    <location>
        <begin position="767"/>
        <end position="793"/>
    </location>
</feature>
<feature type="transmembrane region" description="Helical" evidence="17">
    <location>
        <begin position="176"/>
        <end position="200"/>
    </location>
</feature>
<feature type="transmembrane region" description="Helical" evidence="17">
    <location>
        <begin position="245"/>
        <end position="267"/>
    </location>
</feature>
<dbReference type="GO" id="GO:0016887">
    <property type="term" value="F:ATP hydrolysis activity"/>
    <property type="evidence" value="ECO:0007669"/>
    <property type="project" value="InterPro"/>
</dbReference>
<dbReference type="SFLD" id="SFLDG00002">
    <property type="entry name" value="C1.7:_P-type_atpase_like"/>
    <property type="match status" value="1"/>
</dbReference>
<dbReference type="Gene3D" id="2.70.150.10">
    <property type="entry name" value="Calcium-transporting ATPase, cytoplasmic transduction domain A"/>
    <property type="match status" value="1"/>
</dbReference>
<dbReference type="CDD" id="cd02079">
    <property type="entry name" value="P-type_ATPase_HM"/>
    <property type="match status" value="1"/>
</dbReference>
<evidence type="ECO:0000313" key="19">
    <source>
        <dbReference type="EMBL" id="SQB97329.1"/>
    </source>
</evidence>
<keyword evidence="10" id="KW-1278">Translocase</keyword>
<dbReference type="Gene3D" id="3.30.70.100">
    <property type="match status" value="1"/>
</dbReference>
<dbReference type="InterPro" id="IPR059000">
    <property type="entry name" value="ATPase_P-type_domA"/>
</dbReference>
<dbReference type="Pfam" id="PF00122">
    <property type="entry name" value="E1-E2_ATPase"/>
    <property type="match status" value="1"/>
</dbReference>
<dbReference type="GO" id="GO:0043682">
    <property type="term" value="F:P-type divalent copper transporter activity"/>
    <property type="evidence" value="ECO:0007669"/>
    <property type="project" value="UniProtKB-EC"/>
</dbReference>
<dbReference type="SUPFAM" id="SSF81653">
    <property type="entry name" value="Calcium ATPase, transduction domain A"/>
    <property type="match status" value="1"/>
</dbReference>
<keyword evidence="5" id="KW-0597">Phosphoprotein</keyword>
<keyword evidence="6 17" id="KW-0812">Transmembrane</keyword>
<evidence type="ECO:0000256" key="16">
    <source>
        <dbReference type="ARBA" id="ARBA00047424"/>
    </source>
</evidence>
<feature type="transmembrane region" description="Helical" evidence="17">
    <location>
        <begin position="212"/>
        <end position="233"/>
    </location>
</feature>
<dbReference type="InterPro" id="IPR018303">
    <property type="entry name" value="ATPase_P-typ_P_site"/>
</dbReference>
<evidence type="ECO:0000256" key="6">
    <source>
        <dbReference type="ARBA" id="ARBA00022692"/>
    </source>
</evidence>
<feature type="domain" description="HMA" evidence="18">
    <location>
        <begin position="92"/>
        <end position="158"/>
    </location>
</feature>
<evidence type="ECO:0000256" key="14">
    <source>
        <dbReference type="ARBA" id="ARBA00038904"/>
    </source>
</evidence>
<name>A0A2X3DCP9_9HELI</name>
<evidence type="ECO:0000256" key="11">
    <source>
        <dbReference type="ARBA" id="ARBA00022989"/>
    </source>
</evidence>
<dbReference type="NCBIfam" id="TIGR01525">
    <property type="entry name" value="ATPase-IB_hvy"/>
    <property type="match status" value="1"/>
</dbReference>
<dbReference type="RefSeq" id="WP_112058162.1">
    <property type="nucleotide sequence ID" value="NZ_JAERIV010000009.1"/>
</dbReference>
<accession>A0A2X3DCP9</accession>
<keyword evidence="12 17" id="KW-0472">Membrane</keyword>
<keyword evidence="11 17" id="KW-1133">Transmembrane helix</keyword>
<dbReference type="SUPFAM" id="SSF56784">
    <property type="entry name" value="HAD-like"/>
    <property type="match status" value="1"/>
</dbReference>
<dbReference type="GO" id="GO:0005886">
    <property type="term" value="C:plasma membrane"/>
    <property type="evidence" value="ECO:0007669"/>
    <property type="project" value="UniProtKB-SubCell"/>
</dbReference>
<comment type="catalytic activity">
    <reaction evidence="16">
        <text>Cu(2+)(in) + ATP + H2O = Cu(2+)(out) + ADP + phosphate + H(+)</text>
        <dbReference type="Rhea" id="RHEA:10376"/>
        <dbReference type="ChEBI" id="CHEBI:15377"/>
        <dbReference type="ChEBI" id="CHEBI:15378"/>
        <dbReference type="ChEBI" id="CHEBI:29036"/>
        <dbReference type="ChEBI" id="CHEBI:30616"/>
        <dbReference type="ChEBI" id="CHEBI:43474"/>
        <dbReference type="ChEBI" id="CHEBI:456216"/>
        <dbReference type="EC" id="7.2.2.9"/>
    </reaction>
</comment>
<keyword evidence="4 17" id="KW-1003">Cell membrane</keyword>
<evidence type="ECO:0000256" key="13">
    <source>
        <dbReference type="ARBA" id="ARBA00037143"/>
    </source>
</evidence>
<dbReference type="CDD" id="cd00371">
    <property type="entry name" value="HMA"/>
    <property type="match status" value="1"/>
</dbReference>
<protein>
    <recommendedName>
        <fullName evidence="15">Copper-transporting ATPase</fullName>
        <ecNumber evidence="14">7.2.2.9</ecNumber>
    </recommendedName>
</protein>
<dbReference type="InterPro" id="IPR021993">
    <property type="entry name" value="ATPase-cat-bd"/>
</dbReference>
<evidence type="ECO:0000256" key="1">
    <source>
        <dbReference type="ARBA" id="ARBA00004127"/>
    </source>
</evidence>
<evidence type="ECO:0000256" key="17">
    <source>
        <dbReference type="RuleBase" id="RU362081"/>
    </source>
</evidence>
<dbReference type="AlphaFoldDB" id="A0A2X3DCP9"/>
<evidence type="ECO:0000256" key="5">
    <source>
        <dbReference type="ARBA" id="ARBA00022553"/>
    </source>
</evidence>
<dbReference type="SUPFAM" id="SSF81665">
    <property type="entry name" value="Calcium ATPase, transmembrane domain M"/>
    <property type="match status" value="1"/>
</dbReference>
<keyword evidence="9 17" id="KW-0067">ATP-binding</keyword>
<evidence type="ECO:0000256" key="2">
    <source>
        <dbReference type="ARBA" id="ARBA00004236"/>
    </source>
</evidence>
<feature type="transmembrane region" description="Helical" evidence="17">
    <location>
        <begin position="453"/>
        <end position="483"/>
    </location>
</feature>
<evidence type="ECO:0000259" key="18">
    <source>
        <dbReference type="PROSITE" id="PS50846"/>
    </source>
</evidence>
<dbReference type="PROSITE" id="PS01229">
    <property type="entry name" value="COF_2"/>
    <property type="match status" value="1"/>
</dbReference>
<evidence type="ECO:0000256" key="8">
    <source>
        <dbReference type="ARBA" id="ARBA00022741"/>
    </source>
</evidence>
<comment type="similarity">
    <text evidence="3 17">Belongs to the cation transport ATPase (P-type) (TC 3.A.3) family. Type IB subfamily.</text>
</comment>
<reference evidence="19 20" key="1">
    <citation type="submission" date="2018-06" db="EMBL/GenBank/DDBJ databases">
        <authorList>
            <consortium name="Pathogen Informatics"/>
            <person name="Doyle S."/>
        </authorList>
    </citation>
    <scope>NUCLEOTIDE SEQUENCE [LARGE SCALE GENOMIC DNA]</scope>
    <source>
        <strain evidence="19 20">NCTC13102</strain>
    </source>
</reference>
<evidence type="ECO:0000256" key="15">
    <source>
        <dbReference type="ARBA" id="ARBA00040690"/>
    </source>
</evidence>
<dbReference type="Gene3D" id="3.40.1110.10">
    <property type="entry name" value="Calcium-transporting ATPase, cytoplasmic domain N"/>
    <property type="match status" value="1"/>
</dbReference>
<dbReference type="PANTHER" id="PTHR43520:SF8">
    <property type="entry name" value="P-TYPE CU(+) TRANSPORTER"/>
    <property type="match status" value="1"/>
</dbReference>
<evidence type="ECO:0000256" key="3">
    <source>
        <dbReference type="ARBA" id="ARBA00006024"/>
    </source>
</evidence>
<dbReference type="InterPro" id="IPR006121">
    <property type="entry name" value="HMA_dom"/>
</dbReference>
<comment type="subcellular location">
    <subcellularLocation>
        <location evidence="2 17">Cell membrane</location>
    </subcellularLocation>
    <subcellularLocation>
        <location evidence="1">Endomembrane system</location>
        <topology evidence="1">Multi-pass membrane protein</topology>
    </subcellularLocation>
</comment>
<dbReference type="SFLD" id="SFLDF00027">
    <property type="entry name" value="p-type_atpase"/>
    <property type="match status" value="1"/>
</dbReference>
<dbReference type="PROSITE" id="PS00154">
    <property type="entry name" value="ATPASE_E1_E2"/>
    <property type="match status" value="1"/>
</dbReference>
<organism evidence="19 20">
    <name type="scientific">Helicobacter fennelliae</name>
    <dbReference type="NCBI Taxonomy" id="215"/>
    <lineage>
        <taxon>Bacteria</taxon>
        <taxon>Pseudomonadati</taxon>
        <taxon>Campylobacterota</taxon>
        <taxon>Epsilonproteobacteria</taxon>
        <taxon>Campylobacterales</taxon>
        <taxon>Helicobacteraceae</taxon>
        <taxon>Helicobacter</taxon>
    </lineage>
</organism>
<evidence type="ECO:0000256" key="7">
    <source>
        <dbReference type="ARBA" id="ARBA00022723"/>
    </source>
</evidence>
<dbReference type="Gene3D" id="3.40.50.1000">
    <property type="entry name" value="HAD superfamily/HAD-like"/>
    <property type="match status" value="1"/>
</dbReference>
<evidence type="ECO:0000256" key="10">
    <source>
        <dbReference type="ARBA" id="ARBA00022967"/>
    </source>
</evidence>
<dbReference type="PRINTS" id="PR00943">
    <property type="entry name" value="CUATPASE"/>
</dbReference>
<dbReference type="PROSITE" id="PS50846">
    <property type="entry name" value="HMA_2"/>
    <property type="match status" value="1"/>
</dbReference>
<dbReference type="Pfam" id="PF00702">
    <property type="entry name" value="Hydrolase"/>
    <property type="match status" value="1"/>
</dbReference>
<sequence>MQCSHCHLEYDRQELKHIKQNGQDLYFCCAGCESVYHILSDSGFEGFYERLGSTTLSPPKSPSSLDSHQQDFSYLNHQEFLDKNTKKIQNNYEVSLIIEGIHCAACIWLNENILGAQKGIKKVHINYTNNKAKILFDPQIIPLSRIFELIESIGYSAHIYDPSLQERQINKQKRSFFISFVVGVFCTMNIMWIAVAQYAGYFSGMSQDMKDVLNLISCLLATPVLFFTGRVFFVSAYYGLKHGFIGMDFLVAFGASLTFIYSLYAAISRSGETYFESVAMIILFVFSGKFLEMRAKSAAGDSLDGLHCIMPSLVSVESSGKLIQKDVKLIKKDEIIRIKPGEMLACDGILLDDYALLDMKSLSGESMPIKKEKNQEVLSGSIALESGFRYKVSKPYESSIMCHIINLLEESLHHKPYIQNLANSLSQTFSRSVLFIVLCAFIGWYLYDRDFEHALIIAISVVVISCPCALALATPIASVVGIAKAYKNALLFKEARFLESIAKAKVVFLDKTGTLTKGKPKLYKQITLKSFDENLLYNFLSYSTHPISKALLQTLSTNAKLPITNFSQINSKGICAQFKNQGHCQELIGGSIEFLKERRILHDENLPKDLQDFDMSVFGYAIDSELVALFFFEDELKDGAKEFITYLKRHNKTPIILSGDRYEVVANLAKELEIATFYANLLPEQKSNLITEQQKSGEQNVMIGDGLNDILALQQANVGISMGAGSDVAIACSDVVILDDSLKNVQKMFEISLTTYKRIKQNIALSIVYNALMIPLALAGFIIPLIAALSMSLSSLLVVGNSMRK</sequence>
<dbReference type="SFLD" id="SFLDS00003">
    <property type="entry name" value="Haloacid_Dehalogenase"/>
    <property type="match status" value="1"/>
</dbReference>
<evidence type="ECO:0000313" key="20">
    <source>
        <dbReference type="Proteomes" id="UP000250166"/>
    </source>
</evidence>
<comment type="function">
    <text evidence="13">Probably involved in copper export.</text>
</comment>
<dbReference type="InterPro" id="IPR023214">
    <property type="entry name" value="HAD_sf"/>
</dbReference>
<dbReference type="GO" id="GO:0055070">
    <property type="term" value="P:copper ion homeostasis"/>
    <property type="evidence" value="ECO:0007669"/>
    <property type="project" value="TreeGrafter"/>
</dbReference>
<keyword evidence="19" id="KW-0378">Hydrolase</keyword>
<feature type="transmembrane region" description="Helical" evidence="17">
    <location>
        <begin position="273"/>
        <end position="291"/>
    </location>
</feature>
<dbReference type="InterPro" id="IPR001757">
    <property type="entry name" value="P_typ_ATPase"/>
</dbReference>
<dbReference type="NCBIfam" id="TIGR01511">
    <property type="entry name" value="ATPase-IB1_Cu"/>
    <property type="match status" value="1"/>
</dbReference>
<dbReference type="InterPro" id="IPR036412">
    <property type="entry name" value="HAD-like_sf"/>
</dbReference>
<evidence type="ECO:0000256" key="9">
    <source>
        <dbReference type="ARBA" id="ARBA00022840"/>
    </source>
</evidence>
<gene>
    <name evidence="19" type="primary">copA_1</name>
    <name evidence="19" type="ORF">NCTC13102_00059</name>
</gene>
<dbReference type="InterPro" id="IPR036163">
    <property type="entry name" value="HMA_dom_sf"/>
</dbReference>
<dbReference type="Proteomes" id="UP000250166">
    <property type="component" value="Unassembled WGS sequence"/>
</dbReference>
<keyword evidence="8 17" id="KW-0547">Nucleotide-binding</keyword>
<dbReference type="Pfam" id="PF00403">
    <property type="entry name" value="HMA"/>
    <property type="match status" value="1"/>
</dbReference>
<dbReference type="Pfam" id="PF12156">
    <property type="entry name" value="ATPase-cat_bd"/>
    <property type="match status" value="1"/>
</dbReference>
<keyword evidence="7 17" id="KW-0479">Metal-binding</keyword>